<dbReference type="InterPro" id="IPR052559">
    <property type="entry name" value="V-haloperoxidase"/>
</dbReference>
<accession>A0A4P6L3N0</accession>
<dbReference type="OrthoDB" id="9771961at2"/>
<feature type="signal peptide" evidence="1">
    <location>
        <begin position="1"/>
        <end position="23"/>
    </location>
</feature>
<protein>
    <submittedName>
        <fullName evidence="2">Phosphatase PAP2 family protein</fullName>
    </submittedName>
</protein>
<dbReference type="PANTHER" id="PTHR34599">
    <property type="entry name" value="PEROXIDASE-RELATED"/>
    <property type="match status" value="1"/>
</dbReference>
<dbReference type="PANTHER" id="PTHR34599:SF1">
    <property type="entry name" value="PHOSPHATIDIC ACID PHOSPHATASE TYPE 2_HALOPEROXIDASE DOMAIN-CONTAINING PROTEIN"/>
    <property type="match status" value="1"/>
</dbReference>
<dbReference type="SUPFAM" id="SSF48317">
    <property type="entry name" value="Acid phosphatase/Vanadium-dependent haloperoxidase"/>
    <property type="match status" value="1"/>
</dbReference>
<dbReference type="Proteomes" id="UP000290637">
    <property type="component" value="Chromosome"/>
</dbReference>
<sequence length="428" mass="46158">MHAILPCLCAALVAITASFPANAQPSGGQRVILAADKTNAIAHWHDIGAATVTAKAAAATTEAEKYAAFPADMATLHLAMYDAVMAIDRRYRPFQYAPQRPDGSASADAAAGSAAYEVLRALFPGRADQYREAHERFMAALPDDAARARGIALGKASAAAHLERRAADGRATSLPGYAARETPGRFRGKDPINRHWPTIRPFTLTTIAQFRPPPPPALDSAEYAADFNEVKELGGTHSTRRSAGQLELARFHSEAPPPYFTRNFGRFARTTADTADAARLMAAIYTNYADAIGACLEAKYHYDTWRPQSAIPLAETDGNPATAADPAWTPLLPTPNHPEYPAAHSCSAATLGELLRQYYGTDQVTFTWDSKVTNATRTYTDTDALAAESRMARIYGGMHFRYSTAAGAEVGRKVAAWTMGHAFMPQPK</sequence>
<dbReference type="RefSeq" id="WP_130188542.1">
    <property type="nucleotide sequence ID" value="NZ_CP035913.1"/>
</dbReference>
<feature type="chain" id="PRO_5020775908" evidence="1">
    <location>
        <begin position="24"/>
        <end position="428"/>
    </location>
</feature>
<evidence type="ECO:0000313" key="2">
    <source>
        <dbReference type="EMBL" id="QBE65432.1"/>
    </source>
</evidence>
<keyword evidence="3" id="KW-1185">Reference proteome</keyword>
<proteinExistence type="predicted"/>
<dbReference type="CDD" id="cd03398">
    <property type="entry name" value="PAP2_haloperoxidase"/>
    <property type="match status" value="1"/>
</dbReference>
<name>A0A4P6L3N0_9BURK</name>
<gene>
    <name evidence="2" type="ORF">EWM63_22595</name>
</gene>
<keyword evidence="1" id="KW-0732">Signal</keyword>
<dbReference type="InterPro" id="IPR036938">
    <property type="entry name" value="PAP2/HPO_sf"/>
</dbReference>
<dbReference type="EMBL" id="CP035913">
    <property type="protein sequence ID" value="QBE65432.1"/>
    <property type="molecule type" value="Genomic_DNA"/>
</dbReference>
<dbReference type="AlphaFoldDB" id="A0A4P6L3N0"/>
<reference evidence="2 3" key="1">
    <citation type="submission" date="2019-02" db="EMBL/GenBank/DDBJ databases">
        <title>Draft Genome Sequences of Six Type Strains of the Genus Massilia.</title>
        <authorList>
            <person name="Miess H."/>
            <person name="Frediansyhah A."/>
            <person name="Gross H."/>
        </authorList>
    </citation>
    <scope>NUCLEOTIDE SEQUENCE [LARGE SCALE GENOMIC DNA]</scope>
    <source>
        <strain evidence="2 3">DSM 17473</strain>
    </source>
</reference>
<dbReference type="Gene3D" id="1.10.606.20">
    <property type="match status" value="1"/>
</dbReference>
<evidence type="ECO:0000256" key="1">
    <source>
        <dbReference type="SAM" id="SignalP"/>
    </source>
</evidence>
<dbReference type="KEGG" id="plue:EWM63_22595"/>
<organism evidence="2 3">
    <name type="scientific">Pseudoduganella lutea</name>
    <dbReference type="NCBI Taxonomy" id="321985"/>
    <lineage>
        <taxon>Bacteria</taxon>
        <taxon>Pseudomonadati</taxon>
        <taxon>Pseudomonadota</taxon>
        <taxon>Betaproteobacteria</taxon>
        <taxon>Burkholderiales</taxon>
        <taxon>Oxalobacteraceae</taxon>
        <taxon>Telluria group</taxon>
        <taxon>Pseudoduganella</taxon>
    </lineage>
</organism>
<evidence type="ECO:0000313" key="3">
    <source>
        <dbReference type="Proteomes" id="UP000290637"/>
    </source>
</evidence>